<dbReference type="Gene3D" id="3.40.50.10490">
    <property type="entry name" value="Glucose-6-phosphate isomerase like protein, domain 1"/>
    <property type="match status" value="1"/>
</dbReference>
<evidence type="ECO:0000313" key="6">
    <source>
        <dbReference type="EMBL" id="OGK39439.1"/>
    </source>
</evidence>
<dbReference type="EMBL" id="MGAE01000018">
    <property type="protein sequence ID" value="OGK39439.1"/>
    <property type="molecule type" value="Genomic_DNA"/>
</dbReference>
<dbReference type="InterPro" id="IPR005706">
    <property type="entry name" value="Ribosomal_uS2_bac/mit/plastid"/>
</dbReference>
<dbReference type="SUPFAM" id="SSF52313">
    <property type="entry name" value="Ribosomal protein S2"/>
    <property type="match status" value="1"/>
</dbReference>
<dbReference type="Pfam" id="PF00318">
    <property type="entry name" value="Ribosomal_S2"/>
    <property type="match status" value="1"/>
</dbReference>
<dbReference type="PANTHER" id="PTHR12534">
    <property type="entry name" value="30S RIBOSOMAL PROTEIN S2 PROKARYOTIC AND ORGANELLAR"/>
    <property type="match status" value="1"/>
</dbReference>
<dbReference type="NCBIfam" id="TIGR01011">
    <property type="entry name" value="rpsB_bact"/>
    <property type="match status" value="1"/>
</dbReference>
<dbReference type="InterPro" id="IPR023591">
    <property type="entry name" value="Ribosomal_uS2_flav_dom_sf"/>
</dbReference>
<name>A0A1F7I7T7_9BACT</name>
<keyword evidence="3 5" id="KW-0687">Ribonucleoprotein</keyword>
<evidence type="ECO:0000256" key="1">
    <source>
        <dbReference type="ARBA" id="ARBA00006242"/>
    </source>
</evidence>
<evidence type="ECO:0000256" key="5">
    <source>
        <dbReference type="HAMAP-Rule" id="MF_00291"/>
    </source>
</evidence>
<evidence type="ECO:0000256" key="4">
    <source>
        <dbReference type="ARBA" id="ARBA00035256"/>
    </source>
</evidence>
<dbReference type="Proteomes" id="UP000179024">
    <property type="component" value="Unassembled WGS sequence"/>
</dbReference>
<dbReference type="InterPro" id="IPR001865">
    <property type="entry name" value="Ribosomal_uS2"/>
</dbReference>
<evidence type="ECO:0000256" key="3">
    <source>
        <dbReference type="ARBA" id="ARBA00023274"/>
    </source>
</evidence>
<organism evidence="6 7">
    <name type="scientific">Candidatus Roizmanbacteria bacterium RIFCSPHIGHO2_12_FULL_44_10</name>
    <dbReference type="NCBI Taxonomy" id="1802054"/>
    <lineage>
        <taxon>Bacteria</taxon>
        <taxon>Candidatus Roizmaniibacteriota</taxon>
    </lineage>
</organism>
<protein>
    <recommendedName>
        <fullName evidence="4 5">Small ribosomal subunit protein uS2</fullName>
    </recommendedName>
</protein>
<dbReference type="PRINTS" id="PR00395">
    <property type="entry name" value="RIBOSOMALS2"/>
</dbReference>
<dbReference type="CDD" id="cd01425">
    <property type="entry name" value="RPS2"/>
    <property type="match status" value="1"/>
</dbReference>
<keyword evidence="2 5" id="KW-0689">Ribosomal protein</keyword>
<gene>
    <name evidence="5" type="primary">rpsB</name>
    <name evidence="6" type="ORF">A3F34_00655</name>
</gene>
<evidence type="ECO:0000256" key="2">
    <source>
        <dbReference type="ARBA" id="ARBA00022980"/>
    </source>
</evidence>
<accession>A0A1F7I7T7</accession>
<reference evidence="6 7" key="1">
    <citation type="journal article" date="2016" name="Nat. Commun.">
        <title>Thousands of microbial genomes shed light on interconnected biogeochemical processes in an aquifer system.</title>
        <authorList>
            <person name="Anantharaman K."/>
            <person name="Brown C.T."/>
            <person name="Hug L.A."/>
            <person name="Sharon I."/>
            <person name="Castelle C.J."/>
            <person name="Probst A.J."/>
            <person name="Thomas B.C."/>
            <person name="Singh A."/>
            <person name="Wilkins M.J."/>
            <person name="Karaoz U."/>
            <person name="Brodie E.L."/>
            <person name="Williams K.H."/>
            <person name="Hubbard S.S."/>
            <person name="Banfield J.F."/>
        </authorList>
    </citation>
    <scope>NUCLEOTIDE SEQUENCE [LARGE SCALE GENOMIC DNA]</scope>
</reference>
<evidence type="ECO:0000313" key="7">
    <source>
        <dbReference type="Proteomes" id="UP000179024"/>
    </source>
</evidence>
<sequence>MAPSDPQKLLQYGLHLGHKKQKVHPKSRKFIHSIEKGVSIIDLFKTAELLDIAKDFIKKLGTENKVVLFVATKKVGRDTVTALCKEQNVFYMTNKWVGGLLTNYPEISKNIERMNQMREEQATEAWNKLIKHERVALEKKLNRIASIYDGVSQLKALPDALCILDIKKESNAVIEAERIGIPVVAVVDTNVDPDVVDYPIPANDDAVLSIKFLMEELIGSYVDGRKQGEKEVAKAAAKVAKVAAAAAKVPLVTPAS</sequence>
<dbReference type="Gene3D" id="1.10.287.610">
    <property type="entry name" value="Helix hairpin bin"/>
    <property type="match status" value="1"/>
</dbReference>
<dbReference type="PANTHER" id="PTHR12534:SF0">
    <property type="entry name" value="SMALL RIBOSOMAL SUBUNIT PROTEIN US2M"/>
    <property type="match status" value="1"/>
</dbReference>
<dbReference type="GO" id="GO:0006412">
    <property type="term" value="P:translation"/>
    <property type="evidence" value="ECO:0007669"/>
    <property type="project" value="UniProtKB-UniRule"/>
</dbReference>
<dbReference type="GO" id="GO:0003735">
    <property type="term" value="F:structural constituent of ribosome"/>
    <property type="evidence" value="ECO:0007669"/>
    <property type="project" value="InterPro"/>
</dbReference>
<comment type="similarity">
    <text evidence="1 5">Belongs to the universal ribosomal protein uS2 family.</text>
</comment>
<dbReference type="GO" id="GO:0015935">
    <property type="term" value="C:small ribosomal subunit"/>
    <property type="evidence" value="ECO:0007669"/>
    <property type="project" value="InterPro"/>
</dbReference>
<dbReference type="AlphaFoldDB" id="A0A1F7I7T7"/>
<comment type="caution">
    <text evidence="6">The sequence shown here is derived from an EMBL/GenBank/DDBJ whole genome shotgun (WGS) entry which is preliminary data.</text>
</comment>
<dbReference type="HAMAP" id="MF_00291_B">
    <property type="entry name" value="Ribosomal_uS2_B"/>
    <property type="match status" value="1"/>
</dbReference>
<proteinExistence type="inferred from homology"/>